<evidence type="ECO:0000313" key="2">
    <source>
        <dbReference type="Proteomes" id="UP001186974"/>
    </source>
</evidence>
<keyword evidence="2" id="KW-1185">Reference proteome</keyword>
<name>A0ACC3CX25_9PEZI</name>
<reference evidence="1" key="1">
    <citation type="submission" date="2024-09" db="EMBL/GenBank/DDBJ databases">
        <title>Black Yeasts Isolated from many extreme environments.</title>
        <authorList>
            <person name="Coleine C."/>
            <person name="Stajich J.E."/>
            <person name="Selbmann L."/>
        </authorList>
    </citation>
    <scope>NUCLEOTIDE SEQUENCE</scope>
    <source>
        <strain evidence="1">CCFEE 5737</strain>
    </source>
</reference>
<organism evidence="1 2">
    <name type="scientific">Coniosporium uncinatum</name>
    <dbReference type="NCBI Taxonomy" id="93489"/>
    <lineage>
        <taxon>Eukaryota</taxon>
        <taxon>Fungi</taxon>
        <taxon>Dikarya</taxon>
        <taxon>Ascomycota</taxon>
        <taxon>Pezizomycotina</taxon>
        <taxon>Dothideomycetes</taxon>
        <taxon>Dothideomycetes incertae sedis</taxon>
        <taxon>Coniosporium</taxon>
    </lineage>
</organism>
<comment type="caution">
    <text evidence="1">The sequence shown here is derived from an EMBL/GenBank/DDBJ whole genome shotgun (WGS) entry which is preliminary data.</text>
</comment>
<accession>A0ACC3CX25</accession>
<feature type="non-terminal residue" evidence="1">
    <location>
        <position position="74"/>
    </location>
</feature>
<sequence length="74" mass="8517">MQKLDEKYLVARYLAYLARLGLRHESVLSSHNPNNARHKEYVCRRSRKYSATNCVVSSINLLKHALRVLSASDT</sequence>
<dbReference type="EMBL" id="JAWDJW010010224">
    <property type="protein sequence ID" value="KAK3049080.1"/>
    <property type="molecule type" value="Genomic_DNA"/>
</dbReference>
<gene>
    <name evidence="1" type="ORF">LTS18_012821</name>
</gene>
<evidence type="ECO:0000313" key="1">
    <source>
        <dbReference type="EMBL" id="KAK3049080.1"/>
    </source>
</evidence>
<dbReference type="Proteomes" id="UP001186974">
    <property type="component" value="Unassembled WGS sequence"/>
</dbReference>
<proteinExistence type="predicted"/>
<protein>
    <submittedName>
        <fullName evidence="1">Uncharacterized protein</fullName>
    </submittedName>
</protein>